<keyword evidence="4" id="KW-1185">Reference proteome</keyword>
<keyword evidence="2" id="KW-0472">Membrane</keyword>
<evidence type="ECO:0000313" key="4">
    <source>
        <dbReference type="Proteomes" id="UP000078343"/>
    </source>
</evidence>
<feature type="compositionally biased region" description="Basic and acidic residues" evidence="1">
    <location>
        <begin position="188"/>
        <end position="197"/>
    </location>
</feature>
<feature type="compositionally biased region" description="Low complexity" evidence="1">
    <location>
        <begin position="132"/>
        <end position="150"/>
    </location>
</feature>
<keyword evidence="2" id="KW-0812">Transmembrane</keyword>
<dbReference type="EMBL" id="LVYI01000011">
    <property type="protein sequence ID" value="OAP55424.1"/>
    <property type="molecule type" value="Genomic_DNA"/>
</dbReference>
<dbReference type="OrthoDB" id="4156488at2759"/>
<keyword evidence="2" id="KW-1133">Transmembrane helix</keyword>
<sequence>MPPVVLQFNAVPTQMGLKGNAIEGIVGISFISVVLVFFVILSFVPRIRMRRSGCGQGCLPGHRRVRLDLAEGTVNNNPQPPPPAYNSLYADTGRPQARSWSDLTRWWRRSAQPRTERDTANPPNVVDEWIGDPSQLSSSPPTLTPSDLPPYCGFDPHGLPTYETIACADEQERRRNQRSGVATRVLQRTRDDGSSSLSTRERWTGVVVIEREISLDEA</sequence>
<organism evidence="3 4">
    <name type="scientific">Fonsecaea erecta</name>
    <dbReference type="NCBI Taxonomy" id="1367422"/>
    <lineage>
        <taxon>Eukaryota</taxon>
        <taxon>Fungi</taxon>
        <taxon>Dikarya</taxon>
        <taxon>Ascomycota</taxon>
        <taxon>Pezizomycotina</taxon>
        <taxon>Eurotiomycetes</taxon>
        <taxon>Chaetothyriomycetidae</taxon>
        <taxon>Chaetothyriales</taxon>
        <taxon>Herpotrichiellaceae</taxon>
        <taxon>Fonsecaea</taxon>
    </lineage>
</organism>
<dbReference type="AlphaFoldDB" id="A0A178Z6M5"/>
<dbReference type="GeneID" id="30014565"/>
<evidence type="ECO:0000313" key="3">
    <source>
        <dbReference type="EMBL" id="OAP55424.1"/>
    </source>
</evidence>
<reference evidence="3 4" key="1">
    <citation type="submission" date="2016-04" db="EMBL/GenBank/DDBJ databases">
        <title>Draft genome of Fonsecaea erecta CBS 125763.</title>
        <authorList>
            <person name="Weiss V.A."/>
            <person name="Vicente V.A."/>
            <person name="Raittz R.T."/>
            <person name="Moreno L.F."/>
            <person name="De Souza E.M."/>
            <person name="Pedrosa F.O."/>
            <person name="Steffens M.B."/>
            <person name="Faoro H."/>
            <person name="Tadra-Sfeir M.Z."/>
            <person name="Najafzadeh M.J."/>
            <person name="Felipe M.S."/>
            <person name="Teixeira M."/>
            <person name="Sun J."/>
            <person name="Xi L."/>
            <person name="Gomes R."/>
            <person name="De Azevedo C.M."/>
            <person name="Salgado C.G."/>
            <person name="Da Silva M.B."/>
            <person name="Nascimento M.F."/>
            <person name="Queiroz-Telles F."/>
            <person name="Attili D.S."/>
            <person name="Gorbushina A."/>
        </authorList>
    </citation>
    <scope>NUCLEOTIDE SEQUENCE [LARGE SCALE GENOMIC DNA]</scope>
    <source>
        <strain evidence="3 4">CBS 125763</strain>
    </source>
</reference>
<feature type="region of interest" description="Disordered" evidence="1">
    <location>
        <begin position="169"/>
        <end position="197"/>
    </location>
</feature>
<proteinExistence type="predicted"/>
<comment type="caution">
    <text evidence="3">The sequence shown here is derived from an EMBL/GenBank/DDBJ whole genome shotgun (WGS) entry which is preliminary data.</text>
</comment>
<evidence type="ECO:0000256" key="1">
    <source>
        <dbReference type="SAM" id="MobiDB-lite"/>
    </source>
</evidence>
<accession>A0A178Z6M5</accession>
<protein>
    <submittedName>
        <fullName evidence="3">Uncharacterized protein</fullName>
    </submittedName>
</protein>
<evidence type="ECO:0000256" key="2">
    <source>
        <dbReference type="SAM" id="Phobius"/>
    </source>
</evidence>
<dbReference type="Proteomes" id="UP000078343">
    <property type="component" value="Unassembled WGS sequence"/>
</dbReference>
<gene>
    <name evidence="3" type="ORF">AYL99_10397</name>
</gene>
<feature type="region of interest" description="Disordered" evidence="1">
    <location>
        <begin position="111"/>
        <end position="155"/>
    </location>
</feature>
<name>A0A178Z6M5_9EURO</name>
<feature type="transmembrane region" description="Helical" evidence="2">
    <location>
        <begin position="20"/>
        <end position="44"/>
    </location>
</feature>
<dbReference type="RefSeq" id="XP_018688791.1">
    <property type="nucleotide sequence ID" value="XM_018841903.1"/>
</dbReference>